<feature type="compositionally biased region" description="Low complexity" evidence="1">
    <location>
        <begin position="295"/>
        <end position="312"/>
    </location>
</feature>
<evidence type="ECO:0000313" key="2">
    <source>
        <dbReference type="EMBL" id="OAA34726.1"/>
    </source>
</evidence>
<feature type="compositionally biased region" description="Low complexity" evidence="1">
    <location>
        <begin position="175"/>
        <end position="206"/>
    </location>
</feature>
<proteinExistence type="predicted"/>
<keyword evidence="3" id="KW-1185">Reference proteome</keyword>
<evidence type="ECO:0000256" key="1">
    <source>
        <dbReference type="SAM" id="MobiDB-lite"/>
    </source>
</evidence>
<sequence length="336" mass="37582">MVCCFAAVQYAGCRHRPVFKIDCTRDCASRCEPQELLLETKALFLCERCLEAQADEKTCDRALTATHAKLVALENQESQDELPSHQLFKITASSREDLDERLASVKLATRLAEARYAEHWTFEVGELVWQLKYGGCEDVEAVERKLVRQMERKPWDLQVVKKSNWTDDTVDSSEESNAATNENNNAGVTENAGPSTESPTTISISSRADRELMPPPPLPIGKRPPRTNLSDWELMPPPPLPARARLPDKSPSPSSSALQLSSQMPVQTEPRESNMSMSRPCSILELTPQTWTEAESSPRSETSQSSQVSTSPTFWQLSPPLTKQGFDIRILLVLIR</sequence>
<feature type="compositionally biased region" description="Low complexity" evidence="1">
    <location>
        <begin position="251"/>
        <end position="263"/>
    </location>
</feature>
<name>A0A166WH96_9HYPO</name>
<dbReference type="EMBL" id="AZHA01000049">
    <property type="protein sequence ID" value="OAA34726.1"/>
    <property type="molecule type" value="Genomic_DNA"/>
</dbReference>
<protein>
    <submittedName>
        <fullName evidence="2">Uncharacterized protein</fullName>
    </submittedName>
</protein>
<dbReference type="Proteomes" id="UP000076863">
    <property type="component" value="Unassembled WGS sequence"/>
</dbReference>
<dbReference type="AlphaFoldDB" id="A0A166WH96"/>
<comment type="caution">
    <text evidence="2">The sequence shown here is derived from an EMBL/GenBank/DDBJ whole genome shotgun (WGS) entry which is preliminary data.</text>
</comment>
<evidence type="ECO:0000313" key="3">
    <source>
        <dbReference type="Proteomes" id="UP000076863"/>
    </source>
</evidence>
<feature type="region of interest" description="Disordered" evidence="1">
    <location>
        <begin position="166"/>
        <end position="316"/>
    </location>
</feature>
<reference evidence="2 3" key="1">
    <citation type="journal article" date="2016" name="Genome Biol. Evol.">
        <title>Divergent and convergent evolution of fungal pathogenicity.</title>
        <authorList>
            <person name="Shang Y."/>
            <person name="Xiao G."/>
            <person name="Zheng P."/>
            <person name="Cen K."/>
            <person name="Zhan S."/>
            <person name="Wang C."/>
        </authorList>
    </citation>
    <scope>NUCLEOTIDE SEQUENCE [LARGE SCALE GENOMIC DNA]</scope>
    <source>
        <strain evidence="2 3">RCEF 3172</strain>
    </source>
</reference>
<organism evidence="2 3">
    <name type="scientific">Beauveria brongniartii RCEF 3172</name>
    <dbReference type="NCBI Taxonomy" id="1081107"/>
    <lineage>
        <taxon>Eukaryota</taxon>
        <taxon>Fungi</taxon>
        <taxon>Dikarya</taxon>
        <taxon>Ascomycota</taxon>
        <taxon>Pezizomycotina</taxon>
        <taxon>Sordariomycetes</taxon>
        <taxon>Hypocreomycetidae</taxon>
        <taxon>Hypocreales</taxon>
        <taxon>Cordycipitaceae</taxon>
        <taxon>Beauveria</taxon>
        <taxon>Beauveria brongniartii</taxon>
    </lineage>
</organism>
<accession>A0A166WH96</accession>
<dbReference type="OrthoDB" id="5154063at2759"/>
<gene>
    <name evidence="2" type="ORF">BBO_09058</name>
</gene>